<comment type="caution">
    <text evidence="4">The sequence shown here is derived from an EMBL/GenBank/DDBJ whole genome shotgun (WGS) entry which is preliminary data.</text>
</comment>
<dbReference type="Gene3D" id="1.10.357.10">
    <property type="entry name" value="Tetracycline Repressor, domain 2"/>
    <property type="match status" value="1"/>
</dbReference>
<feature type="domain" description="HTH tetR-type" evidence="3">
    <location>
        <begin position="6"/>
        <end position="66"/>
    </location>
</feature>
<dbReference type="RefSeq" id="WP_185031168.1">
    <property type="nucleotide sequence ID" value="NZ_JACHMQ010000001.1"/>
</dbReference>
<proteinExistence type="predicted"/>
<dbReference type="GO" id="GO:0000976">
    <property type="term" value="F:transcription cis-regulatory region binding"/>
    <property type="evidence" value="ECO:0007669"/>
    <property type="project" value="TreeGrafter"/>
</dbReference>
<dbReference type="Pfam" id="PF00440">
    <property type="entry name" value="TetR_N"/>
    <property type="match status" value="1"/>
</dbReference>
<dbReference type="InterPro" id="IPR001647">
    <property type="entry name" value="HTH_TetR"/>
</dbReference>
<feature type="DNA-binding region" description="H-T-H motif" evidence="2">
    <location>
        <begin position="29"/>
        <end position="48"/>
    </location>
</feature>
<dbReference type="PANTHER" id="PTHR30055">
    <property type="entry name" value="HTH-TYPE TRANSCRIPTIONAL REGULATOR RUTR"/>
    <property type="match status" value="1"/>
</dbReference>
<accession>A0A7X0L247</accession>
<dbReference type="EMBL" id="JACHMQ010000001">
    <property type="protein sequence ID" value="MBB6399346.1"/>
    <property type="molecule type" value="Genomic_DNA"/>
</dbReference>
<evidence type="ECO:0000313" key="5">
    <source>
        <dbReference type="Proteomes" id="UP000546324"/>
    </source>
</evidence>
<evidence type="ECO:0000259" key="3">
    <source>
        <dbReference type="PROSITE" id="PS50977"/>
    </source>
</evidence>
<sequence length="184" mass="20403">MPAVLRTPRSSWIEQGLKALAVGGPDAVRVEALAQALGVTKGGFYGHFPDRKALLAAMLDHWERQSVADMRAQVEREGGDARAKIRRAGMLTRAGDHLHIDLAMRDWARRDPAVAERVRRVDNQRMDYLRELFGTFCSDPDEVEARSMLAFCLLVGSHFLAADHGPRTRSEVVERAGSLLLGDT</sequence>
<keyword evidence="5" id="KW-1185">Reference proteome</keyword>
<evidence type="ECO:0000256" key="2">
    <source>
        <dbReference type="PROSITE-ProRule" id="PRU00335"/>
    </source>
</evidence>
<evidence type="ECO:0000256" key="1">
    <source>
        <dbReference type="ARBA" id="ARBA00023125"/>
    </source>
</evidence>
<dbReference type="PANTHER" id="PTHR30055:SF239">
    <property type="entry name" value="TRANSCRIPTIONAL REGULATORY PROTEIN"/>
    <property type="match status" value="1"/>
</dbReference>
<dbReference type="AlphaFoldDB" id="A0A7X0L247"/>
<name>A0A7X0L247_9ACTN</name>
<keyword evidence="1 2" id="KW-0238">DNA-binding</keyword>
<dbReference type="SUPFAM" id="SSF46689">
    <property type="entry name" value="Homeodomain-like"/>
    <property type="match status" value="1"/>
</dbReference>
<gene>
    <name evidence="4" type="ORF">BKA00_006260</name>
</gene>
<dbReference type="InterPro" id="IPR009057">
    <property type="entry name" value="Homeodomain-like_sf"/>
</dbReference>
<evidence type="ECO:0000313" key="4">
    <source>
        <dbReference type="EMBL" id="MBB6399346.1"/>
    </source>
</evidence>
<dbReference type="PROSITE" id="PS50977">
    <property type="entry name" value="HTH_TETR_2"/>
    <property type="match status" value="1"/>
</dbReference>
<dbReference type="InterPro" id="IPR050109">
    <property type="entry name" value="HTH-type_TetR-like_transc_reg"/>
</dbReference>
<organism evidence="4 5">
    <name type="scientific">Actinomadura coerulea</name>
    <dbReference type="NCBI Taxonomy" id="46159"/>
    <lineage>
        <taxon>Bacteria</taxon>
        <taxon>Bacillati</taxon>
        <taxon>Actinomycetota</taxon>
        <taxon>Actinomycetes</taxon>
        <taxon>Streptosporangiales</taxon>
        <taxon>Thermomonosporaceae</taxon>
        <taxon>Actinomadura</taxon>
    </lineage>
</organism>
<protein>
    <submittedName>
        <fullName evidence="4">AcrR family transcriptional regulator</fullName>
    </submittedName>
</protein>
<dbReference type="Proteomes" id="UP000546324">
    <property type="component" value="Unassembled WGS sequence"/>
</dbReference>
<reference evidence="4 5" key="1">
    <citation type="submission" date="2020-08" db="EMBL/GenBank/DDBJ databases">
        <title>Sequencing the genomes of 1000 actinobacteria strains.</title>
        <authorList>
            <person name="Klenk H.-P."/>
        </authorList>
    </citation>
    <scope>NUCLEOTIDE SEQUENCE [LARGE SCALE GENOMIC DNA]</scope>
    <source>
        <strain evidence="4 5">DSM 43675</strain>
    </source>
</reference>
<dbReference type="GO" id="GO:0003700">
    <property type="term" value="F:DNA-binding transcription factor activity"/>
    <property type="evidence" value="ECO:0007669"/>
    <property type="project" value="TreeGrafter"/>
</dbReference>